<comment type="caution">
    <text evidence="2">The sequence shown here is derived from an EMBL/GenBank/DDBJ whole genome shotgun (WGS) entry which is preliminary data.</text>
</comment>
<dbReference type="EMBL" id="BSNC01000006">
    <property type="protein sequence ID" value="GLP97280.1"/>
    <property type="molecule type" value="Genomic_DNA"/>
</dbReference>
<dbReference type="Proteomes" id="UP001161422">
    <property type="component" value="Unassembled WGS sequence"/>
</dbReference>
<accession>A0AA37RX54</accession>
<organism evidence="2 3">
    <name type="scientific">Paraferrimonas sedimenticola</name>
    <dbReference type="NCBI Taxonomy" id="375674"/>
    <lineage>
        <taxon>Bacteria</taxon>
        <taxon>Pseudomonadati</taxon>
        <taxon>Pseudomonadota</taxon>
        <taxon>Gammaproteobacteria</taxon>
        <taxon>Alteromonadales</taxon>
        <taxon>Ferrimonadaceae</taxon>
        <taxon>Paraferrimonas</taxon>
    </lineage>
</organism>
<feature type="domain" description="Glycosyl transferase family 25" evidence="1">
    <location>
        <begin position="2"/>
        <end position="176"/>
    </location>
</feature>
<evidence type="ECO:0000313" key="3">
    <source>
        <dbReference type="Proteomes" id="UP001161422"/>
    </source>
</evidence>
<dbReference type="CDD" id="cd06532">
    <property type="entry name" value="Glyco_transf_25"/>
    <property type="match status" value="1"/>
</dbReference>
<evidence type="ECO:0000313" key="2">
    <source>
        <dbReference type="EMBL" id="GLP97280.1"/>
    </source>
</evidence>
<proteinExistence type="predicted"/>
<gene>
    <name evidence="2" type="ORF">GCM10007895_25870</name>
</gene>
<dbReference type="RefSeq" id="WP_095504866.1">
    <property type="nucleotide sequence ID" value="NZ_BSNC01000006.1"/>
</dbReference>
<name>A0AA37RX54_9GAMM</name>
<sequence>MQVLVISLAQDSARRENISSQLQQLGVSFEFFDAVDGRLGEHPLLARYHKREFLLNYGRDAQPGELGCYASHFLIWQRCVELNQPIAVLEDDIALYDNFIKGFELAKSLTNELGFIRLEEPDRSSKWQLAGANQGFEFRKFIKMAQRTSGYMISPAVAKAFIDASERFEFPVDVFIRNFHKHQMPLFDISPPILGQNRDEFDSHIGSRKRGQSKGIGLRLQILLRKLANMVGIGLTNLKHLSQLKRIRANWKQAS</sequence>
<reference evidence="2" key="1">
    <citation type="journal article" date="2014" name="Int. J. Syst. Evol. Microbiol.">
        <title>Complete genome sequence of Corynebacterium casei LMG S-19264T (=DSM 44701T), isolated from a smear-ripened cheese.</title>
        <authorList>
            <consortium name="US DOE Joint Genome Institute (JGI-PGF)"/>
            <person name="Walter F."/>
            <person name="Albersmeier A."/>
            <person name="Kalinowski J."/>
            <person name="Ruckert C."/>
        </authorList>
    </citation>
    <scope>NUCLEOTIDE SEQUENCE</scope>
    <source>
        <strain evidence="2">NBRC 101628</strain>
    </source>
</reference>
<protein>
    <recommendedName>
        <fullName evidence="1">Glycosyl transferase family 25 domain-containing protein</fullName>
    </recommendedName>
</protein>
<dbReference type="Pfam" id="PF01755">
    <property type="entry name" value="Glyco_transf_25"/>
    <property type="match status" value="1"/>
</dbReference>
<reference evidence="2" key="2">
    <citation type="submission" date="2023-01" db="EMBL/GenBank/DDBJ databases">
        <title>Draft genome sequence of Paraferrimonas sedimenticola strain NBRC 101628.</title>
        <authorList>
            <person name="Sun Q."/>
            <person name="Mori K."/>
        </authorList>
    </citation>
    <scope>NUCLEOTIDE SEQUENCE</scope>
    <source>
        <strain evidence="2">NBRC 101628</strain>
    </source>
</reference>
<evidence type="ECO:0000259" key="1">
    <source>
        <dbReference type="Pfam" id="PF01755"/>
    </source>
</evidence>
<keyword evidence="3" id="KW-1185">Reference proteome</keyword>
<dbReference type="AlphaFoldDB" id="A0AA37RX54"/>
<dbReference type="InterPro" id="IPR002654">
    <property type="entry name" value="Glyco_trans_25"/>
</dbReference>